<sequence>MARIRKINRNPAQGKNYFVVDANFLANKYIPPDRASKPGEKTRIQKCLEWWDEIDAQLNINKTRVYIPDLCIAETFKVLAQKYYDKWFQTYNEYSKARKRLIRDITLSDKILRAPIRQIKYHDISTSRDIIISVDRFTKCS</sequence>
<name>X1KWP3_9ZZZZ</name>
<dbReference type="EMBL" id="BARV01003770">
    <property type="protein sequence ID" value="GAI11482.1"/>
    <property type="molecule type" value="Genomic_DNA"/>
</dbReference>
<comment type="caution">
    <text evidence="1">The sequence shown here is derived from an EMBL/GenBank/DDBJ whole genome shotgun (WGS) entry which is preliminary data.</text>
</comment>
<dbReference type="AlphaFoldDB" id="X1KWP3"/>
<feature type="non-terminal residue" evidence="1">
    <location>
        <position position="141"/>
    </location>
</feature>
<proteinExistence type="predicted"/>
<accession>X1KWP3</accession>
<evidence type="ECO:0000313" key="1">
    <source>
        <dbReference type="EMBL" id="GAI11482.1"/>
    </source>
</evidence>
<reference evidence="1" key="1">
    <citation type="journal article" date="2014" name="Front. Microbiol.">
        <title>High frequency of phylogenetically diverse reductive dehalogenase-homologous genes in deep subseafloor sedimentary metagenomes.</title>
        <authorList>
            <person name="Kawai M."/>
            <person name="Futagami T."/>
            <person name="Toyoda A."/>
            <person name="Takaki Y."/>
            <person name="Nishi S."/>
            <person name="Hori S."/>
            <person name="Arai W."/>
            <person name="Tsubouchi T."/>
            <person name="Morono Y."/>
            <person name="Uchiyama I."/>
            <person name="Ito T."/>
            <person name="Fujiyama A."/>
            <person name="Inagaki F."/>
            <person name="Takami H."/>
        </authorList>
    </citation>
    <scope>NUCLEOTIDE SEQUENCE</scope>
    <source>
        <strain evidence="1">Expedition CK06-06</strain>
    </source>
</reference>
<protein>
    <recommendedName>
        <fullName evidence="2">PIN domain-containing protein</fullName>
    </recommendedName>
</protein>
<evidence type="ECO:0008006" key="2">
    <source>
        <dbReference type="Google" id="ProtNLM"/>
    </source>
</evidence>
<gene>
    <name evidence="1" type="ORF">S06H3_08808</name>
</gene>
<organism evidence="1">
    <name type="scientific">marine sediment metagenome</name>
    <dbReference type="NCBI Taxonomy" id="412755"/>
    <lineage>
        <taxon>unclassified sequences</taxon>
        <taxon>metagenomes</taxon>
        <taxon>ecological metagenomes</taxon>
    </lineage>
</organism>